<dbReference type="Pfam" id="PF00903">
    <property type="entry name" value="Glyoxalase"/>
    <property type="match status" value="1"/>
</dbReference>
<name>A0A1M6D2K1_9ACTN</name>
<evidence type="ECO:0000313" key="4">
    <source>
        <dbReference type="Proteomes" id="UP000184512"/>
    </source>
</evidence>
<evidence type="ECO:0000256" key="1">
    <source>
        <dbReference type="ARBA" id="ARBA00022723"/>
    </source>
</evidence>
<reference evidence="3 4" key="1">
    <citation type="submission" date="2016-11" db="EMBL/GenBank/DDBJ databases">
        <authorList>
            <person name="Jaros S."/>
            <person name="Januszkiewicz K."/>
            <person name="Wedrychowicz H."/>
        </authorList>
    </citation>
    <scope>NUCLEOTIDE SEQUENCE [LARGE SCALE GENOMIC DNA]</scope>
    <source>
        <strain evidence="3 4">DSM 12906</strain>
    </source>
</reference>
<dbReference type="InterPro" id="IPR037523">
    <property type="entry name" value="VOC_core"/>
</dbReference>
<dbReference type="Gene3D" id="3.10.180.10">
    <property type="entry name" value="2,3-Dihydroxybiphenyl 1,2-Dioxygenase, domain 1"/>
    <property type="match status" value="1"/>
</dbReference>
<dbReference type="STRING" id="1123357.SAMN02745244_00822"/>
<keyword evidence="4" id="KW-1185">Reference proteome</keyword>
<dbReference type="PROSITE" id="PS51819">
    <property type="entry name" value="VOC"/>
    <property type="match status" value="1"/>
</dbReference>
<dbReference type="AlphaFoldDB" id="A0A1M6D2K1"/>
<dbReference type="PANTHER" id="PTHR43048:SF4">
    <property type="entry name" value="RING-CLEAVING DIOXYGENASE-RELATED"/>
    <property type="match status" value="1"/>
</dbReference>
<evidence type="ECO:0000313" key="3">
    <source>
        <dbReference type="EMBL" id="SHI67466.1"/>
    </source>
</evidence>
<dbReference type="SUPFAM" id="SSF54593">
    <property type="entry name" value="Glyoxalase/Bleomycin resistance protein/Dihydroxybiphenyl dioxygenase"/>
    <property type="match status" value="1"/>
</dbReference>
<dbReference type="InterPro" id="IPR051785">
    <property type="entry name" value="MMCE/EMCE_epimerase"/>
</dbReference>
<dbReference type="GO" id="GO:0004493">
    <property type="term" value="F:methylmalonyl-CoA epimerase activity"/>
    <property type="evidence" value="ECO:0007669"/>
    <property type="project" value="TreeGrafter"/>
</dbReference>
<sequence>MDIRLSTCLITVNDPDAALAFYRDVLGLEVRMDVPNGEFRWITIGSPAQPDVGIVLSNYVDGSPEDVEFIRALVAKGGMNAAHFTADNVDAVFASVKEAGAEIVSEVADQPWGVRDCAFRDPSGNLVRVDGGTASQ</sequence>
<dbReference type="EMBL" id="FQZG01000011">
    <property type="protein sequence ID" value="SHI67466.1"/>
    <property type="molecule type" value="Genomic_DNA"/>
</dbReference>
<accession>A0A1M6D2K1</accession>
<dbReference type="RefSeq" id="WP_073186285.1">
    <property type="nucleotide sequence ID" value="NZ_FQZG01000011.1"/>
</dbReference>
<dbReference type="InterPro" id="IPR004360">
    <property type="entry name" value="Glyas_Fos-R_dOase_dom"/>
</dbReference>
<organism evidence="3 4">
    <name type="scientific">Tessaracoccus bendigoensis DSM 12906</name>
    <dbReference type="NCBI Taxonomy" id="1123357"/>
    <lineage>
        <taxon>Bacteria</taxon>
        <taxon>Bacillati</taxon>
        <taxon>Actinomycetota</taxon>
        <taxon>Actinomycetes</taxon>
        <taxon>Propionibacteriales</taxon>
        <taxon>Propionibacteriaceae</taxon>
        <taxon>Tessaracoccus</taxon>
    </lineage>
</organism>
<dbReference type="OrthoDB" id="197463at2"/>
<feature type="domain" description="VOC" evidence="2">
    <location>
        <begin position="4"/>
        <end position="132"/>
    </location>
</feature>
<dbReference type="GO" id="GO:0046491">
    <property type="term" value="P:L-methylmalonyl-CoA metabolic process"/>
    <property type="evidence" value="ECO:0007669"/>
    <property type="project" value="TreeGrafter"/>
</dbReference>
<proteinExistence type="predicted"/>
<keyword evidence="1" id="KW-0479">Metal-binding</keyword>
<dbReference type="GO" id="GO:0046872">
    <property type="term" value="F:metal ion binding"/>
    <property type="evidence" value="ECO:0007669"/>
    <property type="project" value="UniProtKB-KW"/>
</dbReference>
<dbReference type="InterPro" id="IPR029068">
    <property type="entry name" value="Glyas_Bleomycin-R_OHBP_Dase"/>
</dbReference>
<protein>
    <submittedName>
        <fullName evidence="3">Uncharacterized conserved protein PhnB, glyoxalase superfamily</fullName>
    </submittedName>
</protein>
<gene>
    <name evidence="3" type="ORF">SAMN02745244_00822</name>
</gene>
<evidence type="ECO:0000259" key="2">
    <source>
        <dbReference type="PROSITE" id="PS51819"/>
    </source>
</evidence>
<dbReference type="PANTHER" id="PTHR43048">
    <property type="entry name" value="METHYLMALONYL-COA EPIMERASE"/>
    <property type="match status" value="1"/>
</dbReference>
<dbReference type="Proteomes" id="UP000184512">
    <property type="component" value="Unassembled WGS sequence"/>
</dbReference>